<dbReference type="InterPro" id="IPR001128">
    <property type="entry name" value="Cyt_P450"/>
</dbReference>
<dbReference type="PANTHER" id="PTHR46206">
    <property type="entry name" value="CYTOCHROME P450"/>
    <property type="match status" value="1"/>
</dbReference>
<organism evidence="6 7">
    <name type="scientific">Colletotrichum incanum</name>
    <name type="common">Soybean anthracnose fungus</name>
    <dbReference type="NCBI Taxonomy" id="1573173"/>
    <lineage>
        <taxon>Eukaryota</taxon>
        <taxon>Fungi</taxon>
        <taxon>Dikarya</taxon>
        <taxon>Ascomycota</taxon>
        <taxon>Pezizomycotina</taxon>
        <taxon>Sordariomycetes</taxon>
        <taxon>Hypocreomycetidae</taxon>
        <taxon>Glomerellales</taxon>
        <taxon>Glomerellaceae</taxon>
        <taxon>Colletotrichum</taxon>
        <taxon>Colletotrichum spaethianum species complex</taxon>
    </lineage>
</organism>
<evidence type="ECO:0000256" key="5">
    <source>
        <dbReference type="ARBA" id="ARBA00023004"/>
    </source>
</evidence>
<accession>A0A161WEQ5</accession>
<dbReference type="AlphaFoldDB" id="A0A161WEQ5"/>
<dbReference type="Gene3D" id="1.10.630.10">
    <property type="entry name" value="Cytochrome P450"/>
    <property type="match status" value="1"/>
</dbReference>
<evidence type="ECO:0000256" key="2">
    <source>
        <dbReference type="ARBA" id="ARBA00010617"/>
    </source>
</evidence>
<sequence length="434" mass="49553">MTADGSIVFLPARHIQELCMHPRTEVSFGHMVLKYFSSWAIGFGINNDTFLRGTKLGLVSNGARFIAPMISETKVACSRLFGGGDGNIDEKEWKSVNISYAAGQLTAQIMARAFVGKSLSRDQNWVDGQVSYLAYVWAAARGIQNWPLWVQPLMYRFVKGYRDLRHEERRLADRLRPEFDAARLGIGRSEANMNRERTMINDFLTVTEARKQQDIMFHMTLQYQLIFTAIHPTSETVLYDIALYPEYQEILREELDEIDRTDQRSWLSQVPKMDSFMKESQRLHAASLVTLTRKILKPITILTGLHFPVGAQVSYMTDAVNLDPNRWSAPEKFDGLRFYKMKKDIGTEIQQVTLSYSYSGLPGQLNSGYGVQACCGRQYAGWFIKMVLAELITMNDLKLKEGPGVEDGLRFFTIRSQRIGNPKAEIIARRLERS</sequence>
<evidence type="ECO:0000313" key="7">
    <source>
        <dbReference type="Proteomes" id="UP000076584"/>
    </source>
</evidence>
<dbReference type="GO" id="GO:0004497">
    <property type="term" value="F:monooxygenase activity"/>
    <property type="evidence" value="ECO:0007669"/>
    <property type="project" value="InterPro"/>
</dbReference>
<dbReference type="CDD" id="cd11041">
    <property type="entry name" value="CYP503A1-like"/>
    <property type="match status" value="1"/>
</dbReference>
<evidence type="ECO:0000256" key="1">
    <source>
        <dbReference type="ARBA" id="ARBA00001971"/>
    </source>
</evidence>
<dbReference type="SUPFAM" id="SSF48264">
    <property type="entry name" value="Cytochrome P450"/>
    <property type="match status" value="1"/>
</dbReference>
<protein>
    <submittedName>
        <fullName evidence="6">Cytochrome p450</fullName>
    </submittedName>
</protein>
<evidence type="ECO:0000256" key="4">
    <source>
        <dbReference type="ARBA" id="ARBA00023002"/>
    </source>
</evidence>
<keyword evidence="4" id="KW-0560">Oxidoreductase</keyword>
<comment type="caution">
    <text evidence="6">The sequence shown here is derived from an EMBL/GenBank/DDBJ whole genome shotgun (WGS) entry which is preliminary data.</text>
</comment>
<dbReference type="Pfam" id="PF00067">
    <property type="entry name" value="p450"/>
    <property type="match status" value="1"/>
</dbReference>
<name>A0A161WEQ5_COLIC</name>
<keyword evidence="7" id="KW-1185">Reference proteome</keyword>
<dbReference type="InterPro" id="IPR036396">
    <property type="entry name" value="Cyt_P450_sf"/>
</dbReference>
<dbReference type="GO" id="GO:0016705">
    <property type="term" value="F:oxidoreductase activity, acting on paired donors, with incorporation or reduction of molecular oxygen"/>
    <property type="evidence" value="ECO:0007669"/>
    <property type="project" value="InterPro"/>
</dbReference>
<dbReference type="Proteomes" id="UP000076584">
    <property type="component" value="Unassembled WGS sequence"/>
</dbReference>
<dbReference type="EMBL" id="LFIW01001252">
    <property type="protein sequence ID" value="KZL82908.1"/>
    <property type="molecule type" value="Genomic_DNA"/>
</dbReference>
<evidence type="ECO:0000256" key="3">
    <source>
        <dbReference type="ARBA" id="ARBA00022723"/>
    </source>
</evidence>
<proteinExistence type="inferred from homology"/>
<reference evidence="6 7" key="1">
    <citation type="submission" date="2015-06" db="EMBL/GenBank/DDBJ databases">
        <title>Survival trade-offs in plant roots during colonization by closely related pathogenic and mutualistic fungi.</title>
        <authorList>
            <person name="Hacquard S."/>
            <person name="Kracher B."/>
            <person name="Hiruma K."/>
            <person name="Weinman A."/>
            <person name="Muench P."/>
            <person name="Garrido Oter R."/>
            <person name="Ver Loren van Themaat E."/>
            <person name="Dallerey J.-F."/>
            <person name="Damm U."/>
            <person name="Henrissat B."/>
            <person name="Lespinet O."/>
            <person name="Thon M."/>
            <person name="Kemen E."/>
            <person name="McHardy A.C."/>
            <person name="Schulze-Lefert P."/>
            <person name="O'Connell R.J."/>
        </authorList>
    </citation>
    <scope>NUCLEOTIDE SEQUENCE [LARGE SCALE GENOMIC DNA]</scope>
    <source>
        <strain evidence="6 7">MAFF 238704</strain>
    </source>
</reference>
<dbReference type="STRING" id="1573173.A0A161WEQ5"/>
<comment type="cofactor">
    <cofactor evidence="1">
        <name>heme</name>
        <dbReference type="ChEBI" id="CHEBI:30413"/>
    </cofactor>
</comment>
<keyword evidence="5" id="KW-0408">Iron</keyword>
<dbReference type="GO" id="GO:0005506">
    <property type="term" value="F:iron ion binding"/>
    <property type="evidence" value="ECO:0007669"/>
    <property type="project" value="InterPro"/>
</dbReference>
<evidence type="ECO:0000313" key="6">
    <source>
        <dbReference type="EMBL" id="KZL82908.1"/>
    </source>
</evidence>
<gene>
    <name evidence="6" type="ORF">CI238_12078</name>
</gene>
<keyword evidence="3" id="KW-0479">Metal-binding</keyword>
<comment type="similarity">
    <text evidence="2">Belongs to the cytochrome P450 family.</text>
</comment>
<dbReference type="GO" id="GO:0020037">
    <property type="term" value="F:heme binding"/>
    <property type="evidence" value="ECO:0007669"/>
    <property type="project" value="InterPro"/>
</dbReference>
<dbReference type="PANTHER" id="PTHR46206:SF7">
    <property type="entry name" value="P450, PUTATIVE (EUROFUNG)-RELATED"/>
    <property type="match status" value="1"/>
</dbReference>